<dbReference type="STRING" id="3476.A0A2P5CDK6"/>
<evidence type="ECO:0000256" key="2">
    <source>
        <dbReference type="ARBA" id="ARBA00008773"/>
    </source>
</evidence>
<dbReference type="EC" id="3.2.1.39" evidence="3"/>
<keyword evidence="5 9" id="KW-0326">Glycosidase</keyword>
<feature type="signal peptide" evidence="10">
    <location>
        <begin position="1"/>
        <end position="34"/>
    </location>
</feature>
<accession>A0A2P5CDK6</accession>
<evidence type="ECO:0000256" key="9">
    <source>
        <dbReference type="RuleBase" id="RU004336"/>
    </source>
</evidence>
<evidence type="ECO:0000313" key="11">
    <source>
        <dbReference type="EMBL" id="PON59101.1"/>
    </source>
</evidence>
<dbReference type="EMBL" id="JXTB01000143">
    <property type="protein sequence ID" value="PON59101.1"/>
    <property type="molecule type" value="Genomic_DNA"/>
</dbReference>
<dbReference type="GO" id="GO:0042973">
    <property type="term" value="F:glucan endo-1,3-beta-D-glucosidase activity"/>
    <property type="evidence" value="ECO:0007669"/>
    <property type="project" value="UniProtKB-EC"/>
</dbReference>
<evidence type="ECO:0000256" key="6">
    <source>
        <dbReference type="ARBA" id="ARBA00033335"/>
    </source>
</evidence>
<dbReference type="Gene3D" id="3.20.20.80">
    <property type="entry name" value="Glycosidases"/>
    <property type="match status" value="1"/>
</dbReference>
<evidence type="ECO:0000256" key="7">
    <source>
        <dbReference type="ARBA" id="ARBA00033417"/>
    </source>
</evidence>
<dbReference type="Pfam" id="PF00332">
    <property type="entry name" value="Glyco_hydro_17"/>
    <property type="match status" value="1"/>
</dbReference>
<dbReference type="OrthoDB" id="941679at2759"/>
<dbReference type="InterPro" id="IPR000490">
    <property type="entry name" value="Glyco_hydro_17"/>
</dbReference>
<proteinExistence type="inferred from homology"/>
<keyword evidence="10" id="KW-0732">Signal</keyword>
<dbReference type="SUPFAM" id="SSF51445">
    <property type="entry name" value="(Trans)glycosidases"/>
    <property type="match status" value="1"/>
</dbReference>
<organism evidence="11 12">
    <name type="scientific">Parasponia andersonii</name>
    <name type="common">Sponia andersonii</name>
    <dbReference type="NCBI Taxonomy" id="3476"/>
    <lineage>
        <taxon>Eukaryota</taxon>
        <taxon>Viridiplantae</taxon>
        <taxon>Streptophyta</taxon>
        <taxon>Embryophyta</taxon>
        <taxon>Tracheophyta</taxon>
        <taxon>Spermatophyta</taxon>
        <taxon>Magnoliopsida</taxon>
        <taxon>eudicotyledons</taxon>
        <taxon>Gunneridae</taxon>
        <taxon>Pentapetalae</taxon>
        <taxon>rosids</taxon>
        <taxon>fabids</taxon>
        <taxon>Rosales</taxon>
        <taxon>Cannabaceae</taxon>
        <taxon>Parasponia</taxon>
    </lineage>
</organism>
<dbReference type="FunFam" id="3.20.20.80:FF:000010">
    <property type="entry name" value="glucan endo-1,3-beta-glucosidase, basic"/>
    <property type="match status" value="1"/>
</dbReference>
<sequence>MELSRATTNKTCMAYVLLLLGLIISGLDISGAQSVGVCYGLNGAGLPAASEVVELYKRNGITRMRIYDPNPATLNALRGSNIELIVDVFKAKLQGLTNDAAAANWVQTNLRAYSPDVKFRYIAVGNEVRPGDPEAKFVLPAMKSIQNAVSSANLGDQIKVSTAIDTTLLGDSSPPSDGVFSAAASPYITPIVKFLAEKGAPLLANVYPYFSYTESRGVIDLGYALFTSPKVVVIDKNGKGYKNLFDAQVDSLYSALEKAGAPGLKVVVSESGWPSEGDQAATTDNARTYYRNLIGHVKGGTPKRPQGPIETYLFAMFDENKKDGAAVEKHFGLFFPNKQPKYQLSFS</sequence>
<keyword evidence="12" id="KW-1185">Reference proteome</keyword>
<dbReference type="InterPro" id="IPR017853">
    <property type="entry name" value="GH"/>
</dbReference>
<evidence type="ECO:0000256" key="10">
    <source>
        <dbReference type="SAM" id="SignalP"/>
    </source>
</evidence>
<evidence type="ECO:0000256" key="5">
    <source>
        <dbReference type="ARBA" id="ARBA00023295"/>
    </source>
</evidence>
<dbReference type="GO" id="GO:0005975">
    <property type="term" value="P:carbohydrate metabolic process"/>
    <property type="evidence" value="ECO:0007669"/>
    <property type="project" value="InterPro"/>
</dbReference>
<feature type="chain" id="PRO_5015177886" description="glucan endo-1,3-beta-D-glucosidase" evidence="10">
    <location>
        <begin position="35"/>
        <end position="347"/>
    </location>
</feature>
<evidence type="ECO:0000256" key="1">
    <source>
        <dbReference type="ARBA" id="ARBA00000382"/>
    </source>
</evidence>
<name>A0A2P5CDK6_PARAD</name>
<evidence type="ECO:0000313" key="12">
    <source>
        <dbReference type="Proteomes" id="UP000237105"/>
    </source>
</evidence>
<reference evidence="12" key="1">
    <citation type="submission" date="2016-06" db="EMBL/GenBank/DDBJ databases">
        <title>Parallel loss of symbiosis genes in relatives of nitrogen-fixing non-legume Parasponia.</title>
        <authorList>
            <person name="Van Velzen R."/>
            <person name="Holmer R."/>
            <person name="Bu F."/>
            <person name="Rutten L."/>
            <person name="Van Zeijl A."/>
            <person name="Liu W."/>
            <person name="Santuari L."/>
            <person name="Cao Q."/>
            <person name="Sharma T."/>
            <person name="Shen D."/>
            <person name="Roswanjaya Y."/>
            <person name="Wardhani T."/>
            <person name="Kalhor M.S."/>
            <person name="Jansen J."/>
            <person name="Van den Hoogen J."/>
            <person name="Gungor B."/>
            <person name="Hartog M."/>
            <person name="Hontelez J."/>
            <person name="Verver J."/>
            <person name="Yang W.-C."/>
            <person name="Schijlen E."/>
            <person name="Repin R."/>
            <person name="Schilthuizen M."/>
            <person name="Schranz E."/>
            <person name="Heidstra R."/>
            <person name="Miyata K."/>
            <person name="Fedorova E."/>
            <person name="Kohlen W."/>
            <person name="Bisseling T."/>
            <person name="Smit S."/>
            <person name="Geurts R."/>
        </authorList>
    </citation>
    <scope>NUCLEOTIDE SEQUENCE [LARGE SCALE GENOMIC DNA]</scope>
    <source>
        <strain evidence="12">cv. WU1-14</strain>
    </source>
</reference>
<dbReference type="Proteomes" id="UP000237105">
    <property type="component" value="Unassembled WGS sequence"/>
</dbReference>
<evidence type="ECO:0000256" key="8">
    <source>
        <dbReference type="RuleBase" id="RU004335"/>
    </source>
</evidence>
<comment type="caution">
    <text evidence="11">The sequence shown here is derived from an EMBL/GenBank/DDBJ whole genome shotgun (WGS) entry which is preliminary data.</text>
</comment>
<comment type="catalytic activity">
    <reaction evidence="1">
        <text>Hydrolysis of (1-&gt;3)-beta-D-glucosidic linkages in (1-&gt;3)-beta-D-glucans.</text>
        <dbReference type="EC" id="3.2.1.39"/>
    </reaction>
</comment>
<keyword evidence="4 9" id="KW-0378">Hydrolase</keyword>
<evidence type="ECO:0000256" key="4">
    <source>
        <dbReference type="ARBA" id="ARBA00022801"/>
    </source>
</evidence>
<dbReference type="PROSITE" id="PS00587">
    <property type="entry name" value="GLYCOSYL_HYDROL_F17"/>
    <property type="match status" value="1"/>
</dbReference>
<dbReference type="AlphaFoldDB" id="A0A2P5CDK6"/>
<dbReference type="InterPro" id="IPR044965">
    <property type="entry name" value="Glyco_hydro_17_plant"/>
</dbReference>
<evidence type="ECO:0000256" key="3">
    <source>
        <dbReference type="ARBA" id="ARBA00012780"/>
    </source>
</evidence>
<protein>
    <recommendedName>
        <fullName evidence="3">glucan endo-1,3-beta-D-glucosidase</fullName>
        <ecNumber evidence="3">3.2.1.39</ecNumber>
    </recommendedName>
    <alternativeName>
        <fullName evidence="6">(1-&gt;3)-beta-glucan endohydrolase</fullName>
    </alternativeName>
    <alternativeName>
        <fullName evidence="7">Beta-1,3-endoglucanase</fullName>
    </alternativeName>
</protein>
<gene>
    <name evidence="11" type="ORF">PanWU01x14_162200</name>
</gene>
<dbReference type="PANTHER" id="PTHR32227">
    <property type="entry name" value="GLUCAN ENDO-1,3-BETA-GLUCOSIDASE BG1-RELATED-RELATED"/>
    <property type="match status" value="1"/>
</dbReference>
<comment type="similarity">
    <text evidence="2 8">Belongs to the glycosyl hydrolase 17 family.</text>
</comment>